<feature type="compositionally biased region" description="Basic and acidic residues" evidence="1">
    <location>
        <begin position="43"/>
        <end position="59"/>
    </location>
</feature>
<reference evidence="2 3" key="1">
    <citation type="submission" date="2024-09" db="EMBL/GenBank/DDBJ databases">
        <authorList>
            <person name="Sun Q."/>
            <person name="Mori K."/>
        </authorList>
    </citation>
    <scope>NUCLEOTIDE SEQUENCE [LARGE SCALE GENOMIC DNA]</scope>
    <source>
        <strain evidence="2 3">JCM 3324</strain>
    </source>
</reference>
<dbReference type="EMBL" id="JBHMCF010000038">
    <property type="protein sequence ID" value="MFB9474374.1"/>
    <property type="molecule type" value="Genomic_DNA"/>
</dbReference>
<accession>A0ABV5NVM2</accession>
<sequence length="79" mass="8490">MYVSKLAIHGVRGLSGAREVDLGFARPDGSYQGWTVLTGPQRLRKDDPAASHRTSREGRTSWTRTCTNASCSAAATTPP</sequence>
<protein>
    <submittedName>
        <fullName evidence="2">Uncharacterized protein</fullName>
    </submittedName>
</protein>
<feature type="compositionally biased region" description="Low complexity" evidence="1">
    <location>
        <begin position="65"/>
        <end position="79"/>
    </location>
</feature>
<feature type="region of interest" description="Disordered" evidence="1">
    <location>
        <begin position="40"/>
        <end position="79"/>
    </location>
</feature>
<comment type="caution">
    <text evidence="2">The sequence shown here is derived from an EMBL/GenBank/DDBJ whole genome shotgun (WGS) entry which is preliminary data.</text>
</comment>
<name>A0ABV5NVM2_9ACTN</name>
<evidence type="ECO:0000256" key="1">
    <source>
        <dbReference type="SAM" id="MobiDB-lite"/>
    </source>
</evidence>
<dbReference type="Proteomes" id="UP001589568">
    <property type="component" value="Unassembled WGS sequence"/>
</dbReference>
<gene>
    <name evidence="2" type="ORF">ACFFR3_33185</name>
</gene>
<organism evidence="2 3">
    <name type="scientific">Nonomuraea salmonea</name>
    <dbReference type="NCBI Taxonomy" id="46181"/>
    <lineage>
        <taxon>Bacteria</taxon>
        <taxon>Bacillati</taxon>
        <taxon>Actinomycetota</taxon>
        <taxon>Actinomycetes</taxon>
        <taxon>Streptosporangiales</taxon>
        <taxon>Streptosporangiaceae</taxon>
        <taxon>Nonomuraea</taxon>
    </lineage>
</organism>
<proteinExistence type="predicted"/>
<dbReference type="RefSeq" id="WP_345392103.1">
    <property type="nucleotide sequence ID" value="NZ_BAAAXS010000001.1"/>
</dbReference>
<evidence type="ECO:0000313" key="3">
    <source>
        <dbReference type="Proteomes" id="UP001589568"/>
    </source>
</evidence>
<evidence type="ECO:0000313" key="2">
    <source>
        <dbReference type="EMBL" id="MFB9474374.1"/>
    </source>
</evidence>
<keyword evidence="3" id="KW-1185">Reference proteome</keyword>